<evidence type="ECO:0000259" key="1">
    <source>
        <dbReference type="Pfam" id="PF01850"/>
    </source>
</evidence>
<protein>
    <recommendedName>
        <fullName evidence="1">PIN domain-containing protein</fullName>
    </recommendedName>
</protein>
<dbReference type="InterPro" id="IPR052919">
    <property type="entry name" value="TA_system_RNase"/>
</dbReference>
<dbReference type="SUPFAM" id="SSF88723">
    <property type="entry name" value="PIN domain-like"/>
    <property type="match status" value="1"/>
</dbReference>
<reference evidence="2 3" key="1">
    <citation type="journal article" date="2015" name="Appl. Environ. Microbiol.">
        <title>Aerobic and Anaerobic Thiosulfate Oxidation by a Cold-Adapted, Subglacial Chemoautotroph.</title>
        <authorList>
            <person name="Harrold Z.R."/>
            <person name="Skidmore M.L."/>
            <person name="Hamilton T.L."/>
            <person name="Desch L."/>
            <person name="Amada K."/>
            <person name="van Gelder W."/>
            <person name="Glover K."/>
            <person name="Roden E.E."/>
            <person name="Boyd E.S."/>
        </authorList>
    </citation>
    <scope>NUCLEOTIDE SEQUENCE [LARGE SCALE GENOMIC DNA]</scope>
    <source>
        <strain evidence="2 3">RG</strain>
    </source>
</reference>
<name>A0A106BLJ1_THIDE</name>
<feature type="domain" description="PIN" evidence="1">
    <location>
        <begin position="7"/>
        <end position="129"/>
    </location>
</feature>
<organism evidence="2 3">
    <name type="scientific">Thiobacillus denitrificans</name>
    <dbReference type="NCBI Taxonomy" id="36861"/>
    <lineage>
        <taxon>Bacteria</taxon>
        <taxon>Pseudomonadati</taxon>
        <taxon>Pseudomonadota</taxon>
        <taxon>Betaproteobacteria</taxon>
        <taxon>Nitrosomonadales</taxon>
        <taxon>Thiobacillaceae</taxon>
        <taxon>Thiobacillus</taxon>
    </lineage>
</organism>
<sequence length="139" mass="15323">MPDAGLVIDTHVWLWLESDPDRLGKPARSRIEQAARLGKLWVSVMSVWEIGMLVAKDRIRLSMPVDEWVRQASATPGMQMLGVIPGIALESTRLPDAPHGDPVDRLLMASARVHNLTLVTADEKILAYADQGHLKALKA</sequence>
<dbReference type="InterPro" id="IPR002716">
    <property type="entry name" value="PIN_dom"/>
</dbReference>
<comment type="caution">
    <text evidence="2">The sequence shown here is derived from an EMBL/GenBank/DDBJ whole genome shotgun (WGS) entry which is preliminary data.</text>
</comment>
<evidence type="ECO:0000313" key="2">
    <source>
        <dbReference type="EMBL" id="KVW94617.1"/>
    </source>
</evidence>
<dbReference type="OrthoDB" id="9798990at2"/>
<gene>
    <name evidence="2" type="ORF">ABW22_12215</name>
</gene>
<dbReference type="PANTHER" id="PTHR36173">
    <property type="entry name" value="RIBONUCLEASE VAPC16-RELATED"/>
    <property type="match status" value="1"/>
</dbReference>
<dbReference type="AlphaFoldDB" id="A0A106BLJ1"/>
<dbReference type="RefSeq" id="WP_059757022.1">
    <property type="nucleotide sequence ID" value="NZ_LDUG01000034.1"/>
</dbReference>
<dbReference type="PANTHER" id="PTHR36173:SF1">
    <property type="entry name" value="RIBONUCLEASE VAPC22"/>
    <property type="match status" value="1"/>
</dbReference>
<dbReference type="InterPro" id="IPR029060">
    <property type="entry name" value="PIN-like_dom_sf"/>
</dbReference>
<dbReference type="InterPro" id="IPR041705">
    <property type="entry name" value="PIN_Sll0205"/>
</dbReference>
<keyword evidence="3" id="KW-1185">Reference proteome</keyword>
<dbReference type="PATRIC" id="fig|36861.3.peg.2221"/>
<accession>A0A106BLJ1</accession>
<evidence type="ECO:0000313" key="3">
    <source>
        <dbReference type="Proteomes" id="UP000064243"/>
    </source>
</evidence>
<dbReference type="CDD" id="cd09872">
    <property type="entry name" value="PIN_Sll0205-like"/>
    <property type="match status" value="1"/>
</dbReference>
<dbReference type="Pfam" id="PF01850">
    <property type="entry name" value="PIN"/>
    <property type="match status" value="1"/>
</dbReference>
<proteinExistence type="predicted"/>
<dbReference type="Proteomes" id="UP000064243">
    <property type="component" value="Unassembled WGS sequence"/>
</dbReference>
<dbReference type="Gene3D" id="3.40.50.1010">
    <property type="entry name" value="5'-nuclease"/>
    <property type="match status" value="1"/>
</dbReference>
<dbReference type="EMBL" id="LDUG01000034">
    <property type="protein sequence ID" value="KVW94617.1"/>
    <property type="molecule type" value="Genomic_DNA"/>
</dbReference>